<dbReference type="GO" id="GO:0044569">
    <property type="term" value="C:[Ni-Fe] hydrogenase complex"/>
    <property type="evidence" value="ECO:0007669"/>
    <property type="project" value="TreeGrafter"/>
</dbReference>
<comment type="caution">
    <text evidence="2">The sequence shown here is derived from an EMBL/GenBank/DDBJ whole genome shotgun (WGS) entry which is preliminary data.</text>
</comment>
<keyword evidence="1 2" id="KW-0560">Oxidoreductase</keyword>
<dbReference type="GO" id="GO:0009375">
    <property type="term" value="C:ferredoxin hydrogenase complex"/>
    <property type="evidence" value="ECO:0007669"/>
    <property type="project" value="InterPro"/>
</dbReference>
<dbReference type="GO" id="GO:0016020">
    <property type="term" value="C:membrane"/>
    <property type="evidence" value="ECO:0007669"/>
    <property type="project" value="TreeGrafter"/>
</dbReference>
<evidence type="ECO:0000256" key="1">
    <source>
        <dbReference type="ARBA" id="ARBA00023002"/>
    </source>
</evidence>
<dbReference type="GO" id="GO:0033748">
    <property type="term" value="F:hydrogenase (acceptor) activity"/>
    <property type="evidence" value="ECO:0007669"/>
    <property type="project" value="UniProtKB-EC"/>
</dbReference>
<dbReference type="SUPFAM" id="SSF56770">
    <property type="entry name" value="HydA/Nqo6-like"/>
    <property type="match status" value="1"/>
</dbReference>
<dbReference type="Proteomes" id="UP000052015">
    <property type="component" value="Unassembled WGS sequence"/>
</dbReference>
<dbReference type="PANTHER" id="PTHR30013:SF7">
    <property type="entry name" value="HYDROGENASE-2 SMALL CHAIN"/>
    <property type="match status" value="1"/>
</dbReference>
<dbReference type="PANTHER" id="PTHR30013">
    <property type="entry name" value="NIFE / NIFESE HYDROGENASE SMALL SUBUNIT FAMILY MEMBER"/>
    <property type="match status" value="1"/>
</dbReference>
<gene>
    <name evidence="2" type="ORF">ABG79_02001</name>
</gene>
<name>A0A0R3JRQ4_CALMK</name>
<dbReference type="GO" id="GO:0008901">
    <property type="term" value="F:ferredoxin hydrogenase activity"/>
    <property type="evidence" value="ECO:0007669"/>
    <property type="project" value="InterPro"/>
</dbReference>
<dbReference type="InterPro" id="IPR037024">
    <property type="entry name" value="NiFe_Hase_small_N_sf"/>
</dbReference>
<dbReference type="GO" id="GO:0009055">
    <property type="term" value="F:electron transfer activity"/>
    <property type="evidence" value="ECO:0007669"/>
    <property type="project" value="TreeGrafter"/>
</dbReference>
<dbReference type="EC" id="1.12.99.6" evidence="2"/>
<organism evidence="2 3">
    <name type="scientific">Caloramator mitchellensis</name>
    <dbReference type="NCBI Taxonomy" id="908809"/>
    <lineage>
        <taxon>Bacteria</taxon>
        <taxon>Bacillati</taxon>
        <taxon>Bacillota</taxon>
        <taxon>Clostridia</taxon>
        <taxon>Eubacteriales</taxon>
        <taxon>Clostridiaceae</taxon>
        <taxon>Caloramator</taxon>
    </lineage>
</organism>
<protein>
    <submittedName>
        <fullName evidence="2">Periplasmic [NiFeSe] hydrogenase small subunit</fullName>
        <ecNumber evidence="2">1.12.99.6</ecNumber>
    </submittedName>
</protein>
<dbReference type="Gene3D" id="3.40.50.700">
    <property type="entry name" value="NADH:ubiquinone oxidoreductase-like, 20kDa subunit"/>
    <property type="match status" value="1"/>
</dbReference>
<dbReference type="STRING" id="908809.ABG79_02001"/>
<dbReference type="GO" id="GO:0051536">
    <property type="term" value="F:iron-sulfur cluster binding"/>
    <property type="evidence" value="ECO:0007669"/>
    <property type="project" value="InterPro"/>
</dbReference>
<dbReference type="RefSeq" id="WP_057979318.1">
    <property type="nucleotide sequence ID" value="NZ_LKHP01000014.1"/>
</dbReference>
<dbReference type="PRINTS" id="PR00614">
    <property type="entry name" value="NIHGNASESMLL"/>
</dbReference>
<accession>A0A0R3JRQ4</accession>
<keyword evidence="3" id="KW-1185">Reference proteome</keyword>
<evidence type="ECO:0000313" key="2">
    <source>
        <dbReference type="EMBL" id="KRQ86160.1"/>
    </source>
</evidence>
<dbReference type="InterPro" id="IPR001821">
    <property type="entry name" value="NiFe_hydrogenase_ssu"/>
</dbReference>
<dbReference type="GO" id="GO:0009061">
    <property type="term" value="P:anaerobic respiration"/>
    <property type="evidence" value="ECO:0007669"/>
    <property type="project" value="TreeGrafter"/>
</dbReference>
<dbReference type="EMBL" id="LKHP01000014">
    <property type="protein sequence ID" value="KRQ86160.1"/>
    <property type="molecule type" value="Genomic_DNA"/>
</dbReference>
<dbReference type="AlphaFoldDB" id="A0A0R3JRQ4"/>
<sequence length="138" mass="15366">MRDNLGCYNEVLSNKNNMAHYIAMEAVNAIKTGRRKKINVIWIEATGCFGNTISLMNGKNPDLGYLLSEMINLEYSNSIMTCEGEGAFELFLKAMEKDFILVVEGAIATRQDGFFNVIANYKGRKITALEAIKQAAEV</sequence>
<proteinExistence type="predicted"/>
<evidence type="ECO:0000313" key="3">
    <source>
        <dbReference type="Proteomes" id="UP000052015"/>
    </source>
</evidence>
<reference evidence="2 3" key="1">
    <citation type="submission" date="2015-09" db="EMBL/GenBank/DDBJ databases">
        <title>Draft genome sequence of a Caloramator mitchellensis, a moderate thermophile from the Great Artesian Basin of Australia.</title>
        <authorList>
            <person name="Patel B.K."/>
        </authorList>
    </citation>
    <scope>NUCLEOTIDE SEQUENCE [LARGE SCALE GENOMIC DNA]</scope>
    <source>
        <strain evidence="2 3">VF08</strain>
    </source>
</reference>